<dbReference type="InterPro" id="IPR011990">
    <property type="entry name" value="TPR-like_helical_dom_sf"/>
</dbReference>
<proteinExistence type="predicted"/>
<reference evidence="1" key="1">
    <citation type="journal article" date="2016" name="Sci. Rep.">
        <title>Molecular characterization of firefly nuptial gifts: a multi-omics approach sheds light on postcopulatory sexual selection.</title>
        <authorList>
            <person name="Al-Wathiqui N."/>
            <person name="Fallon T.R."/>
            <person name="South A."/>
            <person name="Weng J.K."/>
            <person name="Lewis S.M."/>
        </authorList>
    </citation>
    <scope>NUCLEOTIDE SEQUENCE</scope>
</reference>
<evidence type="ECO:0000313" key="2">
    <source>
        <dbReference type="EMBL" id="KAB0804113.1"/>
    </source>
</evidence>
<dbReference type="InParanoid" id="A0A1Y1M4Y0"/>
<dbReference type="EMBL" id="VVIM01000001">
    <property type="protein sequence ID" value="KAB0804113.1"/>
    <property type="molecule type" value="Genomic_DNA"/>
</dbReference>
<dbReference type="GO" id="GO:0099518">
    <property type="term" value="P:vesicle cytoskeletal trafficking"/>
    <property type="evidence" value="ECO:0007669"/>
    <property type="project" value="TreeGrafter"/>
</dbReference>
<dbReference type="AlphaFoldDB" id="A0A1Y1M4Y0"/>
<reference evidence="2" key="3">
    <citation type="submission" date="2019-08" db="EMBL/GenBank/DDBJ databases">
        <authorList>
            <consortium name="Photinus pyralis genome working group"/>
            <person name="Fallon T.R."/>
            <person name="Sander Lower S.E."/>
            <person name="Weng J.-K."/>
        </authorList>
    </citation>
    <scope>NUCLEOTIDE SEQUENCE</scope>
    <source>
        <strain evidence="2">1611_PpyrPB1</strain>
        <tissue evidence="2">Whole body</tissue>
    </source>
</reference>
<dbReference type="SUPFAM" id="SSF48452">
    <property type="entry name" value="TPR-like"/>
    <property type="match status" value="1"/>
</dbReference>
<dbReference type="FunCoup" id="A0A1Y1M4Y0">
    <property type="interactions" value="143"/>
</dbReference>
<dbReference type="Proteomes" id="UP000327044">
    <property type="component" value="Unassembled WGS sequence"/>
</dbReference>
<reference evidence="2 3" key="2">
    <citation type="journal article" date="2018" name="Elife">
        <title>Firefly genomes illuminate parallel origins of bioluminescence in beetles.</title>
        <authorList>
            <person name="Fallon T.R."/>
            <person name="Lower S.E."/>
            <person name="Chang C.H."/>
            <person name="Bessho-Uehara M."/>
            <person name="Martin G.J."/>
            <person name="Bewick A.J."/>
            <person name="Behringer M."/>
            <person name="Debat H.J."/>
            <person name="Wong I."/>
            <person name="Day J.C."/>
            <person name="Suvorov A."/>
            <person name="Silva C.J."/>
            <person name="Stanger-Hall K.F."/>
            <person name="Hall D.W."/>
            <person name="Schmitz R.J."/>
            <person name="Nelson D.R."/>
            <person name="Lewis S.M."/>
            <person name="Shigenobu S."/>
            <person name="Bybee S.M."/>
            <person name="Larracuente A.M."/>
            <person name="Oba Y."/>
            <person name="Weng J.K."/>
        </authorList>
    </citation>
    <scope>NUCLEOTIDE SEQUENCE [LARGE SCALE GENOMIC DNA]</scope>
    <source>
        <strain evidence="2">1611_PpyrPB1</strain>
        <tissue evidence="2">Whole body</tissue>
    </source>
</reference>
<accession>A0A1Y1M4Y0</accession>
<evidence type="ECO:0000313" key="3">
    <source>
        <dbReference type="Proteomes" id="UP000327044"/>
    </source>
</evidence>
<name>A0A1Y1M4Y0_PHOPY</name>
<dbReference type="PANTHER" id="PTHR16797">
    <property type="entry name" value="FACTOR VIII-ASSOCIATED GENE 1"/>
    <property type="match status" value="1"/>
</dbReference>
<protein>
    <recommendedName>
        <fullName evidence="4">Factor VIII intron 22 protein</fullName>
    </recommendedName>
</protein>
<gene>
    <name evidence="2" type="ORF">PPYR_01083</name>
</gene>
<organism evidence="1">
    <name type="scientific">Photinus pyralis</name>
    <name type="common">Common eastern firefly</name>
    <name type="synonym">Lampyris pyralis</name>
    <dbReference type="NCBI Taxonomy" id="7054"/>
    <lineage>
        <taxon>Eukaryota</taxon>
        <taxon>Metazoa</taxon>
        <taxon>Ecdysozoa</taxon>
        <taxon>Arthropoda</taxon>
        <taxon>Hexapoda</taxon>
        <taxon>Insecta</taxon>
        <taxon>Pterygota</taxon>
        <taxon>Neoptera</taxon>
        <taxon>Endopterygota</taxon>
        <taxon>Coleoptera</taxon>
        <taxon>Polyphaga</taxon>
        <taxon>Elateriformia</taxon>
        <taxon>Elateroidea</taxon>
        <taxon>Lampyridae</taxon>
        <taxon>Lampyrinae</taxon>
        <taxon>Photinus</taxon>
    </lineage>
</organism>
<dbReference type="EMBL" id="GEZM01044365">
    <property type="protein sequence ID" value="JAV78277.1"/>
    <property type="molecule type" value="Transcribed_RNA"/>
</dbReference>
<dbReference type="GO" id="GO:0005769">
    <property type="term" value="C:early endosome"/>
    <property type="evidence" value="ECO:0007669"/>
    <property type="project" value="TreeGrafter"/>
</dbReference>
<keyword evidence="3" id="KW-1185">Reference proteome</keyword>
<dbReference type="InterPro" id="IPR039494">
    <property type="entry name" value="F8A"/>
</dbReference>
<dbReference type="OrthoDB" id="10249246at2759"/>
<evidence type="ECO:0000313" key="1">
    <source>
        <dbReference type="EMBL" id="JAV78277.1"/>
    </source>
</evidence>
<dbReference type="PANTHER" id="PTHR16797:SF4">
    <property type="entry name" value="40-KDA HUNTINGTIN-ASSOCIATED PROTEIN"/>
    <property type="match status" value="1"/>
</dbReference>
<evidence type="ECO:0008006" key="4">
    <source>
        <dbReference type="Google" id="ProtNLM"/>
    </source>
</evidence>
<sequence length="304" mass="34065">MTGESGGFDILEIYKQISTKLKKRFLRKPNVTDACESFTTLGRHCETVEMPVYAGMCWIAAARCEGSLGNVPGETSCLIRSAHNFMSAQIKNKSLGCQSVATENLQAALGCYTHARSRLQETCALHTGIDLEIAESLTKLNDNLTTEMYLKDAIDISEYSLYTRIHCLQLLSSNAIERSDYSSALDAVTEIINLLKDVPKTGVRSDILLNCEVTQIFLLLILKPSHQKLTPQFAKTLEKFTWGDMNDLKLKSYMCEELLLLLQSLVITCQTSDTTSLPHLESQLWSFLSVDQKTLLRTLVFIYL</sequence>